<name>A0A0A9BXY4_ARUDO</name>
<evidence type="ECO:0000313" key="1">
    <source>
        <dbReference type="EMBL" id="JAD68146.1"/>
    </source>
</evidence>
<organism evidence="1">
    <name type="scientific">Arundo donax</name>
    <name type="common">Giant reed</name>
    <name type="synonym">Donax arundinaceus</name>
    <dbReference type="NCBI Taxonomy" id="35708"/>
    <lineage>
        <taxon>Eukaryota</taxon>
        <taxon>Viridiplantae</taxon>
        <taxon>Streptophyta</taxon>
        <taxon>Embryophyta</taxon>
        <taxon>Tracheophyta</taxon>
        <taxon>Spermatophyta</taxon>
        <taxon>Magnoliopsida</taxon>
        <taxon>Liliopsida</taxon>
        <taxon>Poales</taxon>
        <taxon>Poaceae</taxon>
        <taxon>PACMAD clade</taxon>
        <taxon>Arundinoideae</taxon>
        <taxon>Arundineae</taxon>
        <taxon>Arundo</taxon>
    </lineage>
</organism>
<protein>
    <submittedName>
        <fullName evidence="1">Uncharacterized protein</fullName>
    </submittedName>
</protein>
<accession>A0A0A9BXY4</accession>
<dbReference type="EMBL" id="GBRH01229749">
    <property type="protein sequence ID" value="JAD68146.1"/>
    <property type="molecule type" value="Transcribed_RNA"/>
</dbReference>
<proteinExistence type="predicted"/>
<reference evidence="1" key="2">
    <citation type="journal article" date="2015" name="Data Brief">
        <title>Shoot transcriptome of the giant reed, Arundo donax.</title>
        <authorList>
            <person name="Barrero R.A."/>
            <person name="Guerrero F.D."/>
            <person name="Moolhuijzen P."/>
            <person name="Goolsby J.A."/>
            <person name="Tidwell J."/>
            <person name="Bellgard S.E."/>
            <person name="Bellgard M.I."/>
        </authorList>
    </citation>
    <scope>NUCLEOTIDE SEQUENCE</scope>
    <source>
        <tissue evidence="1">Shoot tissue taken approximately 20 cm above the soil surface</tissue>
    </source>
</reference>
<sequence>MAITICFNNRDYLYIWSWHHIFNIFS</sequence>
<dbReference type="AlphaFoldDB" id="A0A0A9BXY4"/>
<reference evidence="1" key="1">
    <citation type="submission" date="2014-09" db="EMBL/GenBank/DDBJ databases">
        <authorList>
            <person name="Magalhaes I.L.F."/>
            <person name="Oliveira U."/>
            <person name="Santos F.R."/>
            <person name="Vidigal T.H.D.A."/>
            <person name="Brescovit A.D."/>
            <person name="Santos A.J."/>
        </authorList>
    </citation>
    <scope>NUCLEOTIDE SEQUENCE</scope>
    <source>
        <tissue evidence="1">Shoot tissue taken approximately 20 cm above the soil surface</tissue>
    </source>
</reference>